<protein>
    <submittedName>
        <fullName evidence="1">Uncharacterized protein</fullName>
    </submittedName>
</protein>
<gene>
    <name evidence="1" type="ORF">B8W67_05815</name>
</gene>
<dbReference type="AlphaFoldDB" id="A0A7I7SBC1"/>
<organism evidence="1 2">
    <name type="scientific">Mycolicibacillus koreensis</name>
    <dbReference type="NCBI Taxonomy" id="1069220"/>
    <lineage>
        <taxon>Bacteria</taxon>
        <taxon>Bacillati</taxon>
        <taxon>Actinomycetota</taxon>
        <taxon>Actinomycetes</taxon>
        <taxon>Mycobacteriales</taxon>
        <taxon>Mycobacteriaceae</taxon>
        <taxon>Mycolicibacillus</taxon>
    </lineage>
</organism>
<sequence length="70" mass="7974">MTHSTDEGLIDEQQAWRSFDQLSESLSPELTAAMREELRTYFGTHSLINRTTLLLMAIDRKDGLEYVGAL</sequence>
<accession>A0A7I7SBC1</accession>
<name>A0A7I7SBC1_9MYCO</name>
<reference evidence="1 2" key="1">
    <citation type="submission" date="2017-04" db="EMBL/GenBank/DDBJ databases">
        <title>The new phylogeny of genus Mycobacterium.</title>
        <authorList>
            <person name="Tortoli E."/>
            <person name="Trovato A."/>
            <person name="Cirillo D.M."/>
        </authorList>
    </citation>
    <scope>NUCLEOTIDE SEQUENCE [LARGE SCALE GENOMIC DNA]</scope>
    <source>
        <strain evidence="1 2">KCTC 19819</strain>
    </source>
</reference>
<proteinExistence type="predicted"/>
<keyword evidence="2" id="KW-1185">Reference proteome</keyword>
<evidence type="ECO:0000313" key="1">
    <source>
        <dbReference type="EMBL" id="OSC34763.1"/>
    </source>
</evidence>
<dbReference type="Proteomes" id="UP000193577">
    <property type="component" value="Unassembled WGS sequence"/>
</dbReference>
<evidence type="ECO:0000313" key="2">
    <source>
        <dbReference type="Proteomes" id="UP000193577"/>
    </source>
</evidence>
<dbReference type="RefSeq" id="WP_085302804.1">
    <property type="nucleotide sequence ID" value="NZ_AP022594.1"/>
</dbReference>
<dbReference type="EMBL" id="NCXO01000008">
    <property type="protein sequence ID" value="OSC34763.1"/>
    <property type="molecule type" value="Genomic_DNA"/>
</dbReference>
<comment type="caution">
    <text evidence="1">The sequence shown here is derived from an EMBL/GenBank/DDBJ whole genome shotgun (WGS) entry which is preliminary data.</text>
</comment>